<evidence type="ECO:0000313" key="1">
    <source>
        <dbReference type="EMBL" id="KAJ6770923.1"/>
    </source>
</evidence>
<evidence type="ECO:0000313" key="2">
    <source>
        <dbReference type="Proteomes" id="UP001151752"/>
    </source>
</evidence>
<dbReference type="AlphaFoldDB" id="A0A9Q1AH23"/>
<organism evidence="1 2">
    <name type="scientific">Salix koriyanagi</name>
    <dbReference type="NCBI Taxonomy" id="2511006"/>
    <lineage>
        <taxon>Eukaryota</taxon>
        <taxon>Viridiplantae</taxon>
        <taxon>Streptophyta</taxon>
        <taxon>Embryophyta</taxon>
        <taxon>Tracheophyta</taxon>
        <taxon>Spermatophyta</taxon>
        <taxon>Magnoliopsida</taxon>
        <taxon>eudicotyledons</taxon>
        <taxon>Gunneridae</taxon>
        <taxon>Pentapetalae</taxon>
        <taxon>rosids</taxon>
        <taxon>fabids</taxon>
        <taxon>Malpighiales</taxon>
        <taxon>Salicaceae</taxon>
        <taxon>Saliceae</taxon>
        <taxon>Salix</taxon>
    </lineage>
</organism>
<keyword evidence="2" id="KW-1185">Reference proteome</keyword>
<dbReference type="Proteomes" id="UP001151752">
    <property type="component" value="Chromosome 10"/>
</dbReference>
<dbReference type="EMBL" id="JAPFFM010000002">
    <property type="protein sequence ID" value="KAJ6770923.1"/>
    <property type="molecule type" value="Genomic_DNA"/>
</dbReference>
<reference evidence="1" key="1">
    <citation type="submission" date="2022-11" db="EMBL/GenBank/DDBJ databases">
        <authorList>
            <person name="Hyden B.L."/>
            <person name="Feng K."/>
            <person name="Yates T."/>
            <person name="Jawdy S."/>
            <person name="Smart L.B."/>
            <person name="Muchero W."/>
        </authorList>
    </citation>
    <scope>NUCLEOTIDE SEQUENCE</scope>
    <source>
        <tissue evidence="1">Shoot tip</tissue>
    </source>
</reference>
<gene>
    <name evidence="1" type="ORF">OIU74_017386</name>
</gene>
<proteinExistence type="predicted"/>
<sequence>MYTLGISTPLTLSYPSASHQHFHDRKSVLAGIEINSSQISEATLLHW</sequence>
<protein>
    <submittedName>
        <fullName evidence="1">Uncharacterized protein</fullName>
    </submittedName>
</protein>
<reference evidence="1" key="2">
    <citation type="journal article" date="2023" name="Int. J. Mol. Sci.">
        <title>De Novo Assembly and Annotation of 11 Diverse Shrub Willow (Salix) Genomes Reveals Novel Gene Organization in Sex-Linked Regions.</title>
        <authorList>
            <person name="Hyden B."/>
            <person name="Feng K."/>
            <person name="Yates T.B."/>
            <person name="Jawdy S."/>
            <person name="Cereghino C."/>
            <person name="Smart L.B."/>
            <person name="Muchero W."/>
        </authorList>
    </citation>
    <scope>NUCLEOTIDE SEQUENCE</scope>
    <source>
        <tissue evidence="1">Shoot tip</tissue>
    </source>
</reference>
<accession>A0A9Q1AH23</accession>
<comment type="caution">
    <text evidence="1">The sequence shown here is derived from an EMBL/GenBank/DDBJ whole genome shotgun (WGS) entry which is preliminary data.</text>
</comment>
<name>A0A9Q1AH23_9ROSI</name>